<dbReference type="SUPFAM" id="SSF53254">
    <property type="entry name" value="Phosphoglycerate mutase-like"/>
    <property type="match status" value="1"/>
</dbReference>
<accession>A0A7X1SSZ1</accession>
<dbReference type="InterPro" id="IPR029033">
    <property type="entry name" value="His_PPase_superfam"/>
</dbReference>
<evidence type="ECO:0000256" key="1">
    <source>
        <dbReference type="PIRSR" id="PIRSR613078-2"/>
    </source>
</evidence>
<comment type="caution">
    <text evidence="2">The sequence shown here is derived from an EMBL/GenBank/DDBJ whole genome shotgun (WGS) entry which is preliminary data.</text>
</comment>
<feature type="binding site" evidence="1">
    <location>
        <position position="73"/>
    </location>
    <ligand>
        <name>substrate</name>
    </ligand>
</feature>
<dbReference type="InterPro" id="IPR013078">
    <property type="entry name" value="His_Pase_superF_clade-1"/>
</dbReference>
<dbReference type="CDD" id="cd07067">
    <property type="entry name" value="HP_PGM_like"/>
    <property type="match status" value="1"/>
</dbReference>
<gene>
    <name evidence="2" type="ORF">GFJ39_12795</name>
</gene>
<sequence>MSNLSFPPVLLPRGASRLILVRHGEVPGIQPPSFRGMQNLALTDRGRQQAISTARYLSSTSHVKVIATSPLSRCTDTAKAIAEYHGDVLSSFDGLTDFNYGDWQGRSHAHIAAAYPDEYSAWMKTPDLACIPNGDALEAVAGRAVAAVNTALSGAGNGTVVVVTHDSVIRTLILAILGLPLRAYWTFNSDPCGVSIFTSRHAEWTVERINESVHTRLHFPVI</sequence>
<dbReference type="RefSeq" id="WP_153431710.1">
    <property type="nucleotide sequence ID" value="NZ_WIPH01000049.1"/>
</dbReference>
<name>A0A7X1SSZ1_9PROT</name>
<dbReference type="AlphaFoldDB" id="A0A7X1SSZ1"/>
<keyword evidence="3" id="KW-1185">Reference proteome</keyword>
<protein>
    <submittedName>
        <fullName evidence="2">Histidine phosphatase family protein</fullName>
    </submittedName>
</protein>
<dbReference type="PANTHER" id="PTHR48100:SF62">
    <property type="entry name" value="GLUCOSYL-3-PHOSPHOGLYCERATE PHOSPHATASE"/>
    <property type="match status" value="1"/>
</dbReference>
<organism evidence="2 3">
    <name type="scientific">Gluconobacter aidae</name>
    <dbReference type="NCBI Taxonomy" id="2662454"/>
    <lineage>
        <taxon>Bacteria</taxon>
        <taxon>Pseudomonadati</taxon>
        <taxon>Pseudomonadota</taxon>
        <taxon>Alphaproteobacteria</taxon>
        <taxon>Acetobacterales</taxon>
        <taxon>Acetobacteraceae</taxon>
        <taxon>Gluconobacter</taxon>
    </lineage>
</organism>
<proteinExistence type="predicted"/>
<dbReference type="EMBL" id="WIPH01000049">
    <property type="protein sequence ID" value="MQS00045.1"/>
    <property type="molecule type" value="Genomic_DNA"/>
</dbReference>
<evidence type="ECO:0000313" key="3">
    <source>
        <dbReference type="Proteomes" id="UP000432209"/>
    </source>
</evidence>
<reference evidence="2 3" key="1">
    <citation type="submission" date="2019-10" db="EMBL/GenBank/DDBJ databases">
        <title>Gluconobacter aidae sp. nov., a novel species of acetic acid bacteria isolated in Thailand.</title>
        <authorList>
            <person name="Yukphan P."/>
            <person name="Charoenyingcharoen P."/>
            <person name="Malimas S."/>
            <person name="Muramatsu Y."/>
            <person name="Nakagawa Y."/>
            <person name="Tanasupawat S."/>
            <person name="Yamada Y."/>
        </authorList>
    </citation>
    <scope>NUCLEOTIDE SEQUENCE [LARGE SCALE GENOMIC DNA]</scope>
    <source>
        <strain evidence="2 3">AC10</strain>
    </source>
</reference>
<dbReference type="SMART" id="SM00855">
    <property type="entry name" value="PGAM"/>
    <property type="match status" value="1"/>
</dbReference>
<dbReference type="PANTHER" id="PTHR48100">
    <property type="entry name" value="BROAD-SPECIFICITY PHOSPHATASE YOR283W-RELATED"/>
    <property type="match status" value="1"/>
</dbReference>
<dbReference type="GO" id="GO:0016791">
    <property type="term" value="F:phosphatase activity"/>
    <property type="evidence" value="ECO:0007669"/>
    <property type="project" value="TreeGrafter"/>
</dbReference>
<dbReference type="GO" id="GO:0005737">
    <property type="term" value="C:cytoplasm"/>
    <property type="evidence" value="ECO:0007669"/>
    <property type="project" value="TreeGrafter"/>
</dbReference>
<evidence type="ECO:0000313" key="2">
    <source>
        <dbReference type="EMBL" id="MQS00045.1"/>
    </source>
</evidence>
<dbReference type="Gene3D" id="3.40.50.1240">
    <property type="entry name" value="Phosphoglycerate mutase-like"/>
    <property type="match status" value="1"/>
</dbReference>
<dbReference type="Proteomes" id="UP000432209">
    <property type="component" value="Unassembled WGS sequence"/>
</dbReference>
<dbReference type="InterPro" id="IPR050275">
    <property type="entry name" value="PGM_Phosphatase"/>
</dbReference>
<dbReference type="Pfam" id="PF00300">
    <property type="entry name" value="His_Phos_1"/>
    <property type="match status" value="1"/>
</dbReference>